<evidence type="ECO:0000313" key="4">
    <source>
        <dbReference type="Proteomes" id="UP000294739"/>
    </source>
</evidence>
<feature type="domain" description="Activator of Hsp90 ATPase homologue 1/2-like C-terminal" evidence="2">
    <location>
        <begin position="17"/>
        <end position="165"/>
    </location>
</feature>
<dbReference type="OrthoDB" id="9815653at2"/>
<evidence type="ECO:0000313" key="3">
    <source>
        <dbReference type="EMBL" id="TDE09656.1"/>
    </source>
</evidence>
<keyword evidence="4" id="KW-1185">Reference proteome</keyword>
<reference evidence="3 4" key="1">
    <citation type="submission" date="2019-03" db="EMBL/GenBank/DDBJ databases">
        <title>Draft genome sequences of novel Actinobacteria.</title>
        <authorList>
            <person name="Sahin N."/>
            <person name="Ay H."/>
            <person name="Saygin H."/>
        </authorList>
    </citation>
    <scope>NUCLEOTIDE SEQUENCE [LARGE SCALE GENOMIC DNA]</scope>
    <source>
        <strain evidence="3 4">5K138</strain>
    </source>
</reference>
<dbReference type="Proteomes" id="UP000294739">
    <property type="component" value="Unassembled WGS sequence"/>
</dbReference>
<dbReference type="Pfam" id="PF08327">
    <property type="entry name" value="AHSA1"/>
    <property type="match status" value="1"/>
</dbReference>
<comment type="caution">
    <text evidence="3">The sequence shown here is derived from an EMBL/GenBank/DDBJ whole genome shotgun (WGS) entry which is preliminary data.</text>
</comment>
<gene>
    <name evidence="3" type="ORF">E1269_13555</name>
</gene>
<dbReference type="AlphaFoldDB" id="A0A4R5D879"/>
<sequence>MTTLTETTTQVYRIYIKATPEAIWDAITKPEWTKRYGYTGLADYDLRPGGAYQVRPTPQFKAEAEAQGYPCPDVIIDGEVIEADPPHKLVTTFRMLMDPEMADEGFTRITHEIRRAPDGGSCSLTVTHELAGAPKLAAMTRGDLEAEGAGGGHAWTLSDLKSLLETGSPLAG</sequence>
<organism evidence="3 4">
    <name type="scientific">Jiangella asiatica</name>
    <dbReference type="NCBI Taxonomy" id="2530372"/>
    <lineage>
        <taxon>Bacteria</taxon>
        <taxon>Bacillati</taxon>
        <taxon>Actinomycetota</taxon>
        <taxon>Actinomycetes</taxon>
        <taxon>Jiangellales</taxon>
        <taxon>Jiangellaceae</taxon>
        <taxon>Jiangella</taxon>
    </lineage>
</organism>
<dbReference type="SUPFAM" id="SSF55961">
    <property type="entry name" value="Bet v1-like"/>
    <property type="match status" value="1"/>
</dbReference>
<evidence type="ECO:0000256" key="1">
    <source>
        <dbReference type="ARBA" id="ARBA00006817"/>
    </source>
</evidence>
<evidence type="ECO:0000259" key="2">
    <source>
        <dbReference type="Pfam" id="PF08327"/>
    </source>
</evidence>
<name>A0A4R5D879_9ACTN</name>
<dbReference type="Gene3D" id="3.30.530.20">
    <property type="match status" value="1"/>
</dbReference>
<dbReference type="EMBL" id="SMKZ01000017">
    <property type="protein sequence ID" value="TDE09656.1"/>
    <property type="molecule type" value="Genomic_DNA"/>
</dbReference>
<dbReference type="InterPro" id="IPR013538">
    <property type="entry name" value="ASHA1/2-like_C"/>
</dbReference>
<accession>A0A4R5D879</accession>
<dbReference type="InParanoid" id="A0A4R5D879"/>
<protein>
    <submittedName>
        <fullName evidence="3">Transcriptional regulator</fullName>
    </submittedName>
</protein>
<proteinExistence type="inferred from homology"/>
<dbReference type="RefSeq" id="WP_131895311.1">
    <property type="nucleotide sequence ID" value="NZ_SMKZ01000017.1"/>
</dbReference>
<dbReference type="InterPro" id="IPR023393">
    <property type="entry name" value="START-like_dom_sf"/>
</dbReference>
<comment type="similarity">
    <text evidence="1">Belongs to the AHA1 family.</text>
</comment>